<reference evidence="4" key="1">
    <citation type="submission" date="2014-06" db="EMBL/GenBank/DDBJ databases">
        <authorList>
            <person name="Ju J."/>
            <person name="Zhang J."/>
        </authorList>
    </citation>
    <scope>NUCLEOTIDE SEQUENCE</scope>
    <source>
        <strain evidence="4">SscI8</strain>
    </source>
</reference>
<dbReference type="GO" id="GO:0046835">
    <property type="term" value="P:carbohydrate phosphorylation"/>
    <property type="evidence" value="ECO:0007669"/>
    <property type="project" value="TreeGrafter"/>
</dbReference>
<feature type="region of interest" description="Disordered" evidence="2">
    <location>
        <begin position="151"/>
        <end position="170"/>
    </location>
</feature>
<evidence type="ECO:0000256" key="3">
    <source>
        <dbReference type="SAM" id="Phobius"/>
    </source>
</evidence>
<dbReference type="AlphaFoldDB" id="A0A127ZBF4"/>
<dbReference type="GO" id="GO:0005794">
    <property type="term" value="C:Golgi apparatus"/>
    <property type="evidence" value="ECO:0007669"/>
    <property type="project" value="TreeGrafter"/>
</dbReference>
<accession>A0A127ZBF4</accession>
<feature type="region of interest" description="Disordered" evidence="2">
    <location>
        <begin position="465"/>
        <end position="488"/>
    </location>
</feature>
<dbReference type="PANTHER" id="PTHR24045:SF0">
    <property type="entry name" value="N-ACETYLGLUCOSAMINE-1-PHOSPHOTRANSFERASE SUBUNITS ALPHA_BETA"/>
    <property type="match status" value="1"/>
</dbReference>
<dbReference type="PANTHER" id="PTHR24045">
    <property type="match status" value="1"/>
</dbReference>
<dbReference type="GO" id="GO:0003976">
    <property type="term" value="F:UDP-N-acetylglucosamine-lysosomal-enzyme N-acetylglucosaminephosphotransferase activity"/>
    <property type="evidence" value="ECO:0007669"/>
    <property type="project" value="TreeGrafter"/>
</dbReference>
<keyword evidence="3" id="KW-1133">Transmembrane helix</keyword>
<keyword evidence="3" id="KW-0812">Transmembrane</keyword>
<dbReference type="EMBL" id="LK056663">
    <property type="protein sequence ID" value="CDU23471.1"/>
    <property type="molecule type" value="Genomic_DNA"/>
</dbReference>
<gene>
    <name evidence="4" type="ORF">SPSC_02100</name>
</gene>
<organism evidence="4">
    <name type="scientific">Sporisorium scitamineum</name>
    <dbReference type="NCBI Taxonomy" id="49012"/>
    <lineage>
        <taxon>Eukaryota</taxon>
        <taxon>Fungi</taxon>
        <taxon>Dikarya</taxon>
        <taxon>Basidiomycota</taxon>
        <taxon>Ustilaginomycotina</taxon>
        <taxon>Ustilaginomycetes</taxon>
        <taxon>Ustilaginales</taxon>
        <taxon>Ustilaginaceae</taxon>
        <taxon>Sporisorium</taxon>
    </lineage>
</organism>
<feature type="transmembrane region" description="Helical" evidence="3">
    <location>
        <begin position="20"/>
        <end position="38"/>
    </location>
</feature>
<protein>
    <submittedName>
        <fullName evidence="4">Uncharacterized protein</fullName>
    </submittedName>
</protein>
<feature type="compositionally biased region" description="Low complexity" evidence="2">
    <location>
        <begin position="466"/>
        <end position="487"/>
    </location>
</feature>
<feature type="compositionally biased region" description="Low complexity" evidence="2">
    <location>
        <begin position="151"/>
        <end position="169"/>
    </location>
</feature>
<evidence type="ECO:0000256" key="2">
    <source>
        <dbReference type="SAM" id="MobiDB-lite"/>
    </source>
</evidence>
<evidence type="ECO:0000256" key="1">
    <source>
        <dbReference type="ARBA" id="ARBA00022679"/>
    </source>
</evidence>
<proteinExistence type="predicted"/>
<keyword evidence="1" id="KW-0808">Transferase</keyword>
<name>A0A127ZBF4_9BASI</name>
<keyword evidence="3" id="KW-0472">Membrane</keyword>
<dbReference type="InterPro" id="IPR047141">
    <property type="entry name" value="Stealth"/>
</dbReference>
<evidence type="ECO:0000313" key="4">
    <source>
        <dbReference type="EMBL" id="CDU23471.1"/>
    </source>
</evidence>
<sequence>MSPAGIRFPQCARALRTRFVLLALPASIVLIFLATAFYRRDLSSHRVVEQSRSKAALSTSEWTGEQQQRRQHCWTQWVSTGTVCNNPPNFWSRQDRLDLVWTWNNATLTSSQSNDKKHSASSDLLRYSFRSAQRYMQSGFGTVTLLTPDVPSTTAAAPSKPQSASSDSACTHAYTHSQGIPHTGQRPCWLVSTNPVYEPPSLLHHSQVACADESGLGKDSGSHASTVASSTSASTSLLLAAVAPELSDVRLAISPHHIFAAQVSSTDFWSPLYGSVFRLSAEAEADNIPTTQPDAVGTLPGDAPIIRANALLTQRFGSRPRRKLLDLPQPFSKAVVAEMQQTWPKVLSLFASTSASTPVDLAALHAHYTVERHREALLWSFLVAKHDRDADGVYSNQEAAALLRDLGADHVDKPTFPAVPVPIRNSVDKSTAAANLRRAGLTVHLSHQLLQSSVDGSALYKPRFPSQSSVASGSGSNGDSNANPAGAKQGPVACKLELHCVEPLLTATRSNAKPSVSDLFARVAYQAPACGDCMVLHLVGKSGLQGLSAFLPDEDLVMPPLATLPTPSTFQEVDISIKPSSGNGDKKRLDVVTALLSRYTHSIILEETYVTPRMPNRSATAESLSTLEFFNTSSVFGFKQHGSASSEARLEDGWIWIKYVRAWLSVRYPLAMRFESQTREL</sequence>
<dbReference type="OrthoDB" id="263283at2759"/>